<protein>
    <submittedName>
        <fullName evidence="1">Uncharacterized protein</fullName>
    </submittedName>
</protein>
<sequence length="120" mass="13758">MIRNHFDTSRRVLPDHHLGHHFHVHGPPASITRFRLYGSCRRLNSCGFPVLDVRRLHSRSGCFCDFDESGHARFSKPSFCTDIGIRCHTGGIANVGPTRMYLPQLSIKVIFSLRTPRMWV</sequence>
<accession>A0A0D2AAA9</accession>
<organism evidence="1 2">
    <name type="scientific">Cladophialophora immunda</name>
    <dbReference type="NCBI Taxonomy" id="569365"/>
    <lineage>
        <taxon>Eukaryota</taxon>
        <taxon>Fungi</taxon>
        <taxon>Dikarya</taxon>
        <taxon>Ascomycota</taxon>
        <taxon>Pezizomycotina</taxon>
        <taxon>Eurotiomycetes</taxon>
        <taxon>Chaetothyriomycetidae</taxon>
        <taxon>Chaetothyriales</taxon>
        <taxon>Herpotrichiellaceae</taxon>
        <taxon>Cladophialophora</taxon>
    </lineage>
</organism>
<evidence type="ECO:0000313" key="1">
    <source>
        <dbReference type="EMBL" id="KIW21707.1"/>
    </source>
</evidence>
<proteinExistence type="predicted"/>
<evidence type="ECO:0000313" key="2">
    <source>
        <dbReference type="Proteomes" id="UP000054466"/>
    </source>
</evidence>
<keyword evidence="2" id="KW-1185">Reference proteome</keyword>
<reference evidence="1 2" key="1">
    <citation type="submission" date="2015-01" db="EMBL/GenBank/DDBJ databases">
        <title>The Genome Sequence of Cladophialophora immunda CBS83496.</title>
        <authorList>
            <consortium name="The Broad Institute Genomics Platform"/>
            <person name="Cuomo C."/>
            <person name="de Hoog S."/>
            <person name="Gorbushina A."/>
            <person name="Stielow B."/>
            <person name="Teixiera M."/>
            <person name="Abouelleil A."/>
            <person name="Chapman S.B."/>
            <person name="Priest M."/>
            <person name="Young S.K."/>
            <person name="Wortman J."/>
            <person name="Nusbaum C."/>
            <person name="Birren B."/>
        </authorList>
    </citation>
    <scope>NUCLEOTIDE SEQUENCE [LARGE SCALE GENOMIC DNA]</scope>
    <source>
        <strain evidence="1 2">CBS 83496</strain>
    </source>
</reference>
<dbReference type="Proteomes" id="UP000054466">
    <property type="component" value="Unassembled WGS sequence"/>
</dbReference>
<dbReference type="RefSeq" id="XP_016241923.1">
    <property type="nucleotide sequence ID" value="XM_016400431.1"/>
</dbReference>
<dbReference type="HOGENOM" id="CLU_2049437_0_0_1"/>
<dbReference type="VEuPathDB" id="FungiDB:PV07_12860"/>
<dbReference type="GeneID" id="27352054"/>
<dbReference type="EMBL" id="KN847277">
    <property type="protein sequence ID" value="KIW21707.1"/>
    <property type="molecule type" value="Genomic_DNA"/>
</dbReference>
<name>A0A0D2AAA9_9EURO</name>
<gene>
    <name evidence="1" type="ORF">PV07_12860</name>
</gene>
<dbReference type="AlphaFoldDB" id="A0A0D2AAA9"/>